<dbReference type="Proteomes" id="UP000265816">
    <property type="component" value="Unassembled WGS sequence"/>
</dbReference>
<keyword evidence="2" id="KW-1185">Reference proteome</keyword>
<reference evidence="1 2" key="1">
    <citation type="submission" date="2018-08" db="EMBL/GenBank/DDBJ databases">
        <title>Bacillus jemisoniae sp. nov., Bacillus chryseoplanitiae sp. nov., Bacillus resnikiae sp. nov., and Bacillus frankliniae sp. nov., isolated from Viking spacecraft and associated surfaces.</title>
        <authorList>
            <person name="Seuylemezian A."/>
            <person name="Vaishampayan P."/>
        </authorList>
    </citation>
    <scope>NUCLEOTIDE SEQUENCE [LARGE SCALE GENOMIC DNA]</scope>
    <source>
        <strain evidence="1 2">JJ-247</strain>
    </source>
</reference>
<organism evidence="1 2">
    <name type="scientific">Mesobacillus zeae</name>
    <dbReference type="NCBI Taxonomy" id="1917180"/>
    <lineage>
        <taxon>Bacteria</taxon>
        <taxon>Bacillati</taxon>
        <taxon>Bacillota</taxon>
        <taxon>Bacilli</taxon>
        <taxon>Bacillales</taxon>
        <taxon>Bacillaceae</taxon>
        <taxon>Mesobacillus</taxon>
    </lineage>
</organism>
<proteinExistence type="predicted"/>
<evidence type="ECO:0000313" key="1">
    <source>
        <dbReference type="EMBL" id="RID88870.1"/>
    </source>
</evidence>
<dbReference type="EMBL" id="QWVT01000002">
    <property type="protein sequence ID" value="RID88870.1"/>
    <property type="molecule type" value="Genomic_DNA"/>
</dbReference>
<dbReference type="RefSeq" id="WP_119111033.1">
    <property type="nucleotide sequence ID" value="NZ_CBCSEO010000004.1"/>
</dbReference>
<comment type="caution">
    <text evidence="1">The sequence shown here is derived from an EMBL/GenBank/DDBJ whole genome shotgun (WGS) entry which is preliminary data.</text>
</comment>
<dbReference type="OrthoDB" id="7568952at2"/>
<accession>A0A398BM73</accession>
<gene>
    <name evidence="1" type="ORF">D1970_01115</name>
</gene>
<dbReference type="AlphaFoldDB" id="A0A398BM73"/>
<protein>
    <submittedName>
        <fullName evidence="1">Transcriptional regulator</fullName>
    </submittedName>
</protein>
<name>A0A398BM73_9BACI</name>
<sequence>MFGRWMDREGIAQMDIEQRAKLGRATISRLCNDFDYTPKYETITKVKKALKEVGKSVPDDYFGT</sequence>
<evidence type="ECO:0000313" key="2">
    <source>
        <dbReference type="Proteomes" id="UP000265816"/>
    </source>
</evidence>